<evidence type="ECO:0000256" key="10">
    <source>
        <dbReference type="RuleBase" id="RU003355"/>
    </source>
</evidence>
<keyword evidence="3" id="KW-0964">Secreted</keyword>
<dbReference type="Gene3D" id="3.50.30.30">
    <property type="match status" value="1"/>
</dbReference>
<keyword evidence="5" id="KW-0732">Signal</keyword>
<dbReference type="InterPro" id="IPR050131">
    <property type="entry name" value="Peptidase_S8_subtilisin-like"/>
</dbReference>
<evidence type="ECO:0000259" key="12">
    <source>
        <dbReference type="PROSITE" id="PS51766"/>
    </source>
</evidence>
<dbReference type="InterPro" id="IPR000209">
    <property type="entry name" value="Peptidase_S8/S53_dom"/>
</dbReference>
<dbReference type="PANTHER" id="PTHR43806">
    <property type="entry name" value="PEPTIDASE S8"/>
    <property type="match status" value="1"/>
</dbReference>
<feature type="transmembrane region" description="Helical" evidence="11">
    <location>
        <begin position="20"/>
        <end position="39"/>
    </location>
</feature>
<dbReference type="PROSITE" id="PS51892">
    <property type="entry name" value="SUBTILASE"/>
    <property type="match status" value="1"/>
</dbReference>
<keyword evidence="4 9" id="KW-0645">Protease</keyword>
<evidence type="ECO:0000256" key="6">
    <source>
        <dbReference type="ARBA" id="ARBA00022801"/>
    </source>
</evidence>
<dbReference type="SUPFAM" id="SSF52025">
    <property type="entry name" value="PA domain"/>
    <property type="match status" value="1"/>
</dbReference>
<dbReference type="InterPro" id="IPR016134">
    <property type="entry name" value="Dockerin_dom"/>
</dbReference>
<keyword evidence="7 9" id="KW-0720">Serine protease</keyword>
<dbReference type="PROSITE" id="PS00138">
    <property type="entry name" value="SUBTILASE_SER"/>
    <property type="match status" value="1"/>
</dbReference>
<evidence type="ECO:0000313" key="13">
    <source>
        <dbReference type="EMBL" id="TYS71607.1"/>
    </source>
</evidence>
<dbReference type="CDD" id="cd07474">
    <property type="entry name" value="Peptidases_S8_subtilisin_Vpr-like"/>
    <property type="match status" value="1"/>
</dbReference>
<dbReference type="InterPro" id="IPR003137">
    <property type="entry name" value="PA_domain"/>
</dbReference>
<dbReference type="InterPro" id="IPR046450">
    <property type="entry name" value="PA_dom_sf"/>
</dbReference>
<dbReference type="Pfam" id="PF05922">
    <property type="entry name" value="Inhibitor_I9"/>
    <property type="match status" value="1"/>
</dbReference>
<dbReference type="InterPro" id="IPR034213">
    <property type="entry name" value="S8_Vpr-like"/>
</dbReference>
<feature type="active site" description="Charge relay system" evidence="8 9">
    <location>
        <position position="230"/>
    </location>
</feature>
<dbReference type="Pfam" id="PF00404">
    <property type="entry name" value="Dockerin_1"/>
    <property type="match status" value="1"/>
</dbReference>
<dbReference type="InterPro" id="IPR015500">
    <property type="entry name" value="Peptidase_S8_subtilisin-rel"/>
</dbReference>
<dbReference type="Gene3D" id="3.40.50.200">
    <property type="entry name" value="Peptidase S8/S53 domain"/>
    <property type="match status" value="1"/>
</dbReference>
<dbReference type="InterPro" id="IPR002105">
    <property type="entry name" value="Dockerin_1_rpt"/>
</dbReference>
<dbReference type="PROSITE" id="PS51766">
    <property type="entry name" value="DOCKERIN"/>
    <property type="match status" value="1"/>
</dbReference>
<dbReference type="PROSITE" id="PS00136">
    <property type="entry name" value="SUBTILASE_ASP"/>
    <property type="match status" value="1"/>
</dbReference>
<keyword evidence="2" id="KW-0134">Cell wall</keyword>
<dbReference type="PANTHER" id="PTHR43806:SF65">
    <property type="entry name" value="SERINE PROTEASE APRX"/>
    <property type="match status" value="1"/>
</dbReference>
<dbReference type="InterPro" id="IPR036439">
    <property type="entry name" value="Dockerin_dom_sf"/>
</dbReference>
<keyword evidence="6 9" id="KW-0378">Hydrolase</keyword>
<dbReference type="Pfam" id="PF02225">
    <property type="entry name" value="PA"/>
    <property type="match status" value="1"/>
</dbReference>
<evidence type="ECO:0000256" key="5">
    <source>
        <dbReference type="ARBA" id="ARBA00022729"/>
    </source>
</evidence>
<evidence type="ECO:0000256" key="7">
    <source>
        <dbReference type="ARBA" id="ARBA00022825"/>
    </source>
</evidence>
<comment type="caution">
    <text evidence="13">The sequence shown here is derived from an EMBL/GenBank/DDBJ whole genome shotgun (WGS) entry which is preliminary data.</text>
</comment>
<dbReference type="InterPro" id="IPR023828">
    <property type="entry name" value="Peptidase_S8_Ser-AS"/>
</dbReference>
<sequence>MTEVISTIKLGERQLKRKKIVGLMLVGALFISSITPAISNPNTVVAEGNIGIEDAMTLLSAEKRRAINDLTSSVTSEVNLPGDIDYSSDEEISIIVEFNNFTPKTAVAMKEAEGETASSEEGQQLVEKDHQIFAEDLLELNIDGEVTKSYKEAFNGVTVHLPTSDIPKLLKSKVIKNIWENETIQLELPENKEDVTRQAYDGKHPLELTGVNKLHEKGLTGKGVKVAVLDTGIDYHHPDLQDVYHGGYDFVDEDDDPMEATYSDWLESGLPETLGSNAYYTSHGTHVAGIIAGQNKNESPLAVLGVAPGVELYAYRVLGPYGTGTMEDILAGIEYSVQAEMDIINLSLGNNINDPLSPFSVALNNAVLAGVTTISAAGNTGSSLYSIGSPAASALNITVGSTNTMVAYPDFEGEFLYEEGKESSEVRYATAGMENSPRSLEGKTFEVIDAGNGMQSDYENIDVNGKIVLIKTGSIRTDEKIAIAKEHGAAVVFSYTPGYGDYNGVVYRENENFVPTYHLRGVQGDKIKQILAIDEMTFTFTKLVPTVVVQDDTLSSFSSRGPARLTYDIKPEIVAPGGNILSTVPHYYGGKEKDYSSAYAKLSGTSMATPYVAGIVALLLEANPSLTPGDIKALLMNSAEPINGANSVFDIGAGRVNAWKAETASVTIKVMGKTETFIDGEKKWAPSLTGALALGTLITNDSHHRENASITITNHLDKKVTFTIDSQFHVGIRGSKDGAKNGVKVNTKKTVSIAANKKVTNNIFLTIPNTAEEGVYEGTITFTNVEDETDSYQVPFAFRLSKDGIEYLTANDTLSTIRENYGGGPTAMNTKFSLYSHMRNIDVYLTDANTGDELGFVGSMDGAFLQVEKPYSFYTFSNGEYYPFTNNPDSPITHETTKATPGSYYLKFVFIKDNGEELLVNMPFIIDKEMPTLEMDVETEIIEVEPENTTYSLEGSIHDNQIESAKTTGIDVNQGNNSVRYKSGSFWQNTPLSDDGEFAINASFPRHLNVMNLSILGRDRAGIASLQKNYNLVRKGAPYVASIPTQKEALSGDSMDFAFRTNNLDPWKKLSFSYQYNKDVIDIKEISVVEEWKEKVHLETTDSDNGTIITLTTTESNLEDVTTLLNVNVTIKDDAFVSDYFPLTANSVSLTKADNSKVSVSSISLPVKVWSSYSELQGNINGEAVYERNGFGNLLSTHIDYFALGANIRVLDNEGNEYPAEIKEDAQFSILGLPSTQEKMFLLLDIPGHFTVKKSFTIGRETRHLGEKKFLNFLGALAGDVNKDGVIDILDAVYLEEQWGSNNRNADINFDGVVDHKDMSFILKNYLLKNPTGEASREPTEIESGRTLDDILADLN</sequence>
<dbReference type="Pfam" id="PF00082">
    <property type="entry name" value="Peptidase_S8"/>
    <property type="match status" value="1"/>
</dbReference>
<reference evidence="13 14" key="1">
    <citation type="submission" date="2019-08" db="EMBL/GenBank/DDBJ databases">
        <title>Bacillus genomes from the desert of Cuatro Cienegas, Coahuila.</title>
        <authorList>
            <person name="Olmedo-Alvarez G."/>
        </authorList>
    </citation>
    <scope>NUCLEOTIDE SEQUENCE [LARGE SCALE GENOMIC DNA]</scope>
    <source>
        <strain evidence="13 14">CH98b_3T</strain>
    </source>
</reference>
<dbReference type="GO" id="GO:0006508">
    <property type="term" value="P:proteolysis"/>
    <property type="evidence" value="ECO:0007669"/>
    <property type="project" value="UniProtKB-KW"/>
</dbReference>
<dbReference type="SUPFAM" id="SSF52743">
    <property type="entry name" value="Subtilisin-like"/>
    <property type="match status" value="1"/>
</dbReference>
<evidence type="ECO:0000313" key="14">
    <source>
        <dbReference type="Proteomes" id="UP000324517"/>
    </source>
</evidence>
<feature type="active site" description="Charge relay system" evidence="8 9">
    <location>
        <position position="606"/>
    </location>
</feature>
<dbReference type="GO" id="GO:0004553">
    <property type="term" value="F:hydrolase activity, hydrolyzing O-glycosyl compounds"/>
    <property type="evidence" value="ECO:0007669"/>
    <property type="project" value="InterPro"/>
</dbReference>
<evidence type="ECO:0000256" key="2">
    <source>
        <dbReference type="ARBA" id="ARBA00022512"/>
    </source>
</evidence>
<evidence type="ECO:0000256" key="9">
    <source>
        <dbReference type="PROSITE-ProRule" id="PRU01240"/>
    </source>
</evidence>
<gene>
    <name evidence="13" type="ORF">FZC75_13795</name>
</gene>
<keyword evidence="11" id="KW-1133">Transmembrane helix</keyword>
<dbReference type="Gene3D" id="1.10.1330.10">
    <property type="entry name" value="Dockerin domain"/>
    <property type="match status" value="1"/>
</dbReference>
<accession>A0A5D4T792</accession>
<dbReference type="PROSITE" id="PS00137">
    <property type="entry name" value="SUBTILASE_HIS"/>
    <property type="match status" value="1"/>
</dbReference>
<comment type="similarity">
    <text evidence="1 9 10">Belongs to the peptidase S8 family.</text>
</comment>
<dbReference type="InterPro" id="IPR010259">
    <property type="entry name" value="S8pro/Inhibitor_I9"/>
</dbReference>
<proteinExistence type="inferred from homology"/>
<name>A0A5D4T792_9BACI</name>
<dbReference type="InterPro" id="IPR022398">
    <property type="entry name" value="Peptidase_S8_His-AS"/>
</dbReference>
<dbReference type="Proteomes" id="UP000324517">
    <property type="component" value="Unassembled WGS sequence"/>
</dbReference>
<dbReference type="SUPFAM" id="SSF63446">
    <property type="entry name" value="Type I dockerin domain"/>
    <property type="match status" value="1"/>
</dbReference>
<dbReference type="CDD" id="cd14254">
    <property type="entry name" value="Dockerin_II"/>
    <property type="match status" value="1"/>
</dbReference>
<evidence type="ECO:0000256" key="3">
    <source>
        <dbReference type="ARBA" id="ARBA00022525"/>
    </source>
</evidence>
<dbReference type="GO" id="GO:0004252">
    <property type="term" value="F:serine-type endopeptidase activity"/>
    <property type="evidence" value="ECO:0007669"/>
    <property type="project" value="UniProtKB-UniRule"/>
</dbReference>
<dbReference type="InterPro" id="IPR036852">
    <property type="entry name" value="Peptidase_S8/S53_dom_sf"/>
</dbReference>
<dbReference type="EMBL" id="VTET01000006">
    <property type="protein sequence ID" value="TYS71607.1"/>
    <property type="molecule type" value="Genomic_DNA"/>
</dbReference>
<organism evidence="13 14">
    <name type="scientific">Sutcliffiella horikoshii</name>
    <dbReference type="NCBI Taxonomy" id="79883"/>
    <lineage>
        <taxon>Bacteria</taxon>
        <taxon>Bacillati</taxon>
        <taxon>Bacillota</taxon>
        <taxon>Bacilli</taxon>
        <taxon>Bacillales</taxon>
        <taxon>Bacillaceae</taxon>
        <taxon>Sutcliffiella</taxon>
    </lineage>
</organism>
<dbReference type="PRINTS" id="PR00723">
    <property type="entry name" value="SUBTILISIN"/>
</dbReference>
<evidence type="ECO:0000256" key="4">
    <source>
        <dbReference type="ARBA" id="ARBA00022670"/>
    </source>
</evidence>
<keyword evidence="11" id="KW-0812">Transmembrane</keyword>
<protein>
    <submittedName>
        <fullName evidence="13">S8 family serine peptidase</fullName>
    </submittedName>
</protein>
<feature type="domain" description="Dockerin" evidence="12">
    <location>
        <begin position="1274"/>
        <end position="1332"/>
    </location>
</feature>
<keyword evidence="11" id="KW-0472">Membrane</keyword>
<evidence type="ECO:0000256" key="1">
    <source>
        <dbReference type="ARBA" id="ARBA00011073"/>
    </source>
</evidence>
<feature type="active site" description="Charge relay system" evidence="8 9">
    <location>
        <position position="283"/>
    </location>
</feature>
<dbReference type="InterPro" id="IPR023827">
    <property type="entry name" value="Peptidase_S8_Asp-AS"/>
</dbReference>
<dbReference type="GO" id="GO:0000272">
    <property type="term" value="P:polysaccharide catabolic process"/>
    <property type="evidence" value="ECO:0007669"/>
    <property type="project" value="InterPro"/>
</dbReference>
<dbReference type="OrthoDB" id="2744137at2"/>
<evidence type="ECO:0000256" key="11">
    <source>
        <dbReference type="SAM" id="Phobius"/>
    </source>
</evidence>
<evidence type="ECO:0000256" key="8">
    <source>
        <dbReference type="PIRSR" id="PIRSR615500-1"/>
    </source>
</evidence>